<name>A0A4Z2HYK9_9TELE</name>
<feature type="compositionally biased region" description="Basic and acidic residues" evidence="1">
    <location>
        <begin position="72"/>
        <end position="83"/>
    </location>
</feature>
<feature type="region of interest" description="Disordered" evidence="1">
    <location>
        <begin position="1"/>
        <end position="96"/>
    </location>
</feature>
<gene>
    <name evidence="2" type="ORF">EYF80_019698</name>
</gene>
<reference evidence="2 3" key="1">
    <citation type="submission" date="2019-03" db="EMBL/GenBank/DDBJ databases">
        <title>First draft genome of Liparis tanakae, snailfish: a comprehensive survey of snailfish specific genes.</title>
        <authorList>
            <person name="Kim W."/>
            <person name="Song I."/>
            <person name="Jeong J.-H."/>
            <person name="Kim D."/>
            <person name="Kim S."/>
            <person name="Ryu S."/>
            <person name="Song J.Y."/>
            <person name="Lee S.K."/>
        </authorList>
    </citation>
    <scope>NUCLEOTIDE SEQUENCE [LARGE SCALE GENOMIC DNA]</scope>
    <source>
        <tissue evidence="2">Muscle</tissue>
    </source>
</reference>
<evidence type="ECO:0000313" key="3">
    <source>
        <dbReference type="Proteomes" id="UP000314294"/>
    </source>
</evidence>
<protein>
    <submittedName>
        <fullName evidence="2">Uncharacterized protein</fullName>
    </submittedName>
</protein>
<organism evidence="2 3">
    <name type="scientific">Liparis tanakae</name>
    <name type="common">Tanaka's snailfish</name>
    <dbReference type="NCBI Taxonomy" id="230148"/>
    <lineage>
        <taxon>Eukaryota</taxon>
        <taxon>Metazoa</taxon>
        <taxon>Chordata</taxon>
        <taxon>Craniata</taxon>
        <taxon>Vertebrata</taxon>
        <taxon>Euteleostomi</taxon>
        <taxon>Actinopterygii</taxon>
        <taxon>Neopterygii</taxon>
        <taxon>Teleostei</taxon>
        <taxon>Neoteleostei</taxon>
        <taxon>Acanthomorphata</taxon>
        <taxon>Eupercaria</taxon>
        <taxon>Perciformes</taxon>
        <taxon>Cottioidei</taxon>
        <taxon>Cottales</taxon>
        <taxon>Liparidae</taxon>
        <taxon>Liparis</taxon>
    </lineage>
</organism>
<feature type="compositionally biased region" description="Polar residues" evidence="1">
    <location>
        <begin position="84"/>
        <end position="96"/>
    </location>
</feature>
<feature type="compositionally biased region" description="Polar residues" evidence="1">
    <location>
        <begin position="19"/>
        <end position="43"/>
    </location>
</feature>
<dbReference type="AlphaFoldDB" id="A0A4Z2HYK9"/>
<accession>A0A4Z2HYK9</accession>
<evidence type="ECO:0000313" key="2">
    <source>
        <dbReference type="EMBL" id="TNN70022.1"/>
    </source>
</evidence>
<dbReference type="Proteomes" id="UP000314294">
    <property type="component" value="Unassembled WGS sequence"/>
</dbReference>
<keyword evidence="3" id="KW-1185">Reference proteome</keyword>
<evidence type="ECO:0000256" key="1">
    <source>
        <dbReference type="SAM" id="MobiDB-lite"/>
    </source>
</evidence>
<dbReference type="EMBL" id="SRLO01000168">
    <property type="protein sequence ID" value="TNN70022.1"/>
    <property type="molecule type" value="Genomic_DNA"/>
</dbReference>
<proteinExistence type="predicted"/>
<feature type="compositionally biased region" description="Basic residues" evidence="1">
    <location>
        <begin position="60"/>
        <end position="71"/>
    </location>
</feature>
<sequence>MTSMGGGEWERQAKATGAEINSDSDTLSRGLQQITLPTGSPTRQKAAEQMPFGENPGGNGRRHTPGRRRGKERCILKAADVDNHTLSGAATGPSSP</sequence>
<comment type="caution">
    <text evidence="2">The sequence shown here is derived from an EMBL/GenBank/DDBJ whole genome shotgun (WGS) entry which is preliminary data.</text>
</comment>